<protein>
    <recommendedName>
        <fullName evidence="2">Nucleotide-diphospho-sugar transferase domain-containing protein</fullName>
    </recommendedName>
</protein>
<evidence type="ECO:0000313" key="1">
    <source>
        <dbReference type="EMBL" id="QHT84191.1"/>
    </source>
</evidence>
<evidence type="ECO:0008006" key="2">
    <source>
        <dbReference type="Google" id="ProtNLM"/>
    </source>
</evidence>
<dbReference type="Pfam" id="PF01501">
    <property type="entry name" value="Glyco_transf_8"/>
    <property type="match status" value="1"/>
</dbReference>
<proteinExistence type="predicted"/>
<dbReference type="GO" id="GO:0016757">
    <property type="term" value="F:glycosyltransferase activity"/>
    <property type="evidence" value="ECO:0007669"/>
    <property type="project" value="InterPro"/>
</dbReference>
<dbReference type="InterPro" id="IPR029044">
    <property type="entry name" value="Nucleotide-diphossugar_trans"/>
</dbReference>
<dbReference type="EMBL" id="MN740016">
    <property type="protein sequence ID" value="QHT84191.1"/>
    <property type="molecule type" value="Genomic_DNA"/>
</dbReference>
<dbReference type="Gene3D" id="3.90.550.10">
    <property type="entry name" value="Spore Coat Polysaccharide Biosynthesis Protein SpsA, Chain A"/>
    <property type="match status" value="1"/>
</dbReference>
<organism evidence="1">
    <name type="scientific">viral metagenome</name>
    <dbReference type="NCBI Taxonomy" id="1070528"/>
    <lineage>
        <taxon>unclassified sequences</taxon>
        <taxon>metagenomes</taxon>
        <taxon>organismal metagenomes</taxon>
    </lineage>
</organism>
<name>A0A6C0HU21_9ZZZZ</name>
<dbReference type="AlphaFoldDB" id="A0A6C0HU21"/>
<reference evidence="1" key="1">
    <citation type="journal article" date="2020" name="Nature">
        <title>Giant virus diversity and host interactions through global metagenomics.</title>
        <authorList>
            <person name="Schulz F."/>
            <person name="Roux S."/>
            <person name="Paez-Espino D."/>
            <person name="Jungbluth S."/>
            <person name="Walsh D.A."/>
            <person name="Denef V.J."/>
            <person name="McMahon K.D."/>
            <person name="Konstantinidis K.T."/>
            <person name="Eloe-Fadrosh E.A."/>
            <person name="Kyrpides N.C."/>
            <person name="Woyke T."/>
        </authorList>
    </citation>
    <scope>NUCLEOTIDE SEQUENCE</scope>
    <source>
        <strain evidence="1">GVMAG-M-3300023184-16</strain>
    </source>
</reference>
<accession>A0A6C0HU21</accession>
<dbReference type="InterPro" id="IPR002495">
    <property type="entry name" value="Glyco_trans_8"/>
</dbReference>
<dbReference type="SUPFAM" id="SSF53448">
    <property type="entry name" value="Nucleotide-diphospho-sugar transferases"/>
    <property type="match status" value="1"/>
</dbReference>
<sequence>MSTKCVVLVVNDAYFQKAIHTIYQLRTVGQYLETVVLITDESSYPNIMKHQDVLSQLQIQIKVFENMDLTYIMEKIRNETTDTESNRGKREVTKTFQWHKIHVFDVFFKQWQMIFYLDAGIQIYNPIEPFWEILTEYGNDCLIAHSDTYPEPNYNYIGQFKQKSYPDIFQQLTQEIDLLGDHFQSTILLFHSDIILDETKNDLIFYANKYPISRTNEQAIMNVYFNGVHQLWKPLPPVWKKKYTYDFMNRGELRLEDYIMTKYDRRNF</sequence>